<keyword evidence="2" id="KW-1185">Reference proteome</keyword>
<evidence type="ECO:0000313" key="1">
    <source>
        <dbReference type="EMBL" id="CAG8730080.1"/>
    </source>
</evidence>
<name>A0ACA9PYL5_9GLOM</name>
<protein>
    <submittedName>
        <fullName evidence="1">5477_t:CDS:1</fullName>
    </submittedName>
</protein>
<evidence type="ECO:0000313" key="2">
    <source>
        <dbReference type="Proteomes" id="UP000789525"/>
    </source>
</evidence>
<sequence>MGEASSHPFTKHSPPIMSTSKSKRSSKAKCLMVANRGIHAIGLINIDVS</sequence>
<dbReference type="EMBL" id="CAJVPT010042442">
    <property type="protein sequence ID" value="CAG8730080.1"/>
    <property type="molecule type" value="Genomic_DNA"/>
</dbReference>
<proteinExistence type="predicted"/>
<dbReference type="Proteomes" id="UP000789525">
    <property type="component" value="Unassembled WGS sequence"/>
</dbReference>
<accession>A0ACA9PYL5</accession>
<gene>
    <name evidence="1" type="ORF">ACOLOM_LOCUS11583</name>
</gene>
<reference evidence="1" key="1">
    <citation type="submission" date="2021-06" db="EMBL/GenBank/DDBJ databases">
        <authorList>
            <person name="Kallberg Y."/>
            <person name="Tangrot J."/>
            <person name="Rosling A."/>
        </authorList>
    </citation>
    <scope>NUCLEOTIDE SEQUENCE</scope>
    <source>
        <strain evidence="1">CL356</strain>
    </source>
</reference>
<comment type="caution">
    <text evidence="1">The sequence shown here is derived from an EMBL/GenBank/DDBJ whole genome shotgun (WGS) entry which is preliminary data.</text>
</comment>
<organism evidence="1 2">
    <name type="scientific">Acaulospora colombiana</name>
    <dbReference type="NCBI Taxonomy" id="27376"/>
    <lineage>
        <taxon>Eukaryota</taxon>
        <taxon>Fungi</taxon>
        <taxon>Fungi incertae sedis</taxon>
        <taxon>Mucoromycota</taxon>
        <taxon>Glomeromycotina</taxon>
        <taxon>Glomeromycetes</taxon>
        <taxon>Diversisporales</taxon>
        <taxon>Acaulosporaceae</taxon>
        <taxon>Acaulospora</taxon>
    </lineage>
</organism>